<keyword evidence="10" id="KW-1185">Reference proteome</keyword>
<feature type="transmembrane region" description="Helical" evidence="7">
    <location>
        <begin position="247"/>
        <end position="268"/>
    </location>
</feature>
<keyword evidence="2" id="KW-1003">Cell membrane</keyword>
<feature type="domain" description="Major facilitator superfamily (MFS) profile" evidence="8">
    <location>
        <begin position="17"/>
        <end position="392"/>
    </location>
</feature>
<gene>
    <name evidence="9" type="ORF">SAMN04487904_101525</name>
</gene>
<feature type="compositionally biased region" description="Polar residues" evidence="6">
    <location>
        <begin position="395"/>
        <end position="415"/>
    </location>
</feature>
<keyword evidence="4 7" id="KW-1133">Transmembrane helix</keyword>
<dbReference type="PROSITE" id="PS50850">
    <property type="entry name" value="MFS"/>
    <property type="match status" value="1"/>
</dbReference>
<evidence type="ECO:0000259" key="8">
    <source>
        <dbReference type="PROSITE" id="PS50850"/>
    </source>
</evidence>
<evidence type="ECO:0000256" key="5">
    <source>
        <dbReference type="ARBA" id="ARBA00023136"/>
    </source>
</evidence>
<feature type="transmembrane region" description="Helical" evidence="7">
    <location>
        <begin position="356"/>
        <end position="383"/>
    </location>
</feature>
<evidence type="ECO:0000256" key="3">
    <source>
        <dbReference type="ARBA" id="ARBA00022692"/>
    </source>
</evidence>
<dbReference type="AlphaFoldDB" id="A0A1I6XEX5"/>
<feature type="transmembrane region" description="Helical" evidence="7">
    <location>
        <begin position="214"/>
        <end position="235"/>
    </location>
</feature>
<protein>
    <submittedName>
        <fullName evidence="9">MFS transporter, DHA1 family, arabinose polymer transporter</fullName>
    </submittedName>
</protein>
<evidence type="ECO:0000256" key="1">
    <source>
        <dbReference type="ARBA" id="ARBA00004651"/>
    </source>
</evidence>
<keyword evidence="3 7" id="KW-0812">Transmembrane</keyword>
<dbReference type="InterPro" id="IPR011701">
    <property type="entry name" value="MFS"/>
</dbReference>
<accession>A0A1I6XEX5</accession>
<dbReference type="RefSeq" id="WP_092973285.1">
    <property type="nucleotide sequence ID" value="NZ_FPAT01000001.1"/>
</dbReference>
<feature type="transmembrane region" description="Helical" evidence="7">
    <location>
        <begin position="141"/>
        <end position="167"/>
    </location>
</feature>
<comment type="subcellular location">
    <subcellularLocation>
        <location evidence="1">Cell membrane</location>
        <topology evidence="1">Multi-pass membrane protein</topology>
    </subcellularLocation>
</comment>
<dbReference type="PANTHER" id="PTHR43124">
    <property type="entry name" value="PURINE EFFLUX PUMP PBUE"/>
    <property type="match status" value="1"/>
</dbReference>
<dbReference type="STRING" id="995060.SAMN04487904_101525"/>
<proteinExistence type="predicted"/>
<organism evidence="9 10">
    <name type="scientific">Actinopolyspora righensis</name>
    <dbReference type="NCBI Taxonomy" id="995060"/>
    <lineage>
        <taxon>Bacteria</taxon>
        <taxon>Bacillati</taxon>
        <taxon>Actinomycetota</taxon>
        <taxon>Actinomycetes</taxon>
        <taxon>Actinopolysporales</taxon>
        <taxon>Actinopolysporaceae</taxon>
        <taxon>Actinopolyspora</taxon>
        <taxon>Actinopolyspora alba group</taxon>
    </lineage>
</organism>
<feature type="transmembrane region" description="Helical" evidence="7">
    <location>
        <begin position="327"/>
        <end position="350"/>
    </location>
</feature>
<evidence type="ECO:0000256" key="6">
    <source>
        <dbReference type="SAM" id="MobiDB-lite"/>
    </source>
</evidence>
<feature type="transmembrane region" description="Helical" evidence="7">
    <location>
        <begin position="18"/>
        <end position="39"/>
    </location>
</feature>
<reference evidence="10" key="1">
    <citation type="submission" date="2016-10" db="EMBL/GenBank/DDBJ databases">
        <authorList>
            <person name="Varghese N."/>
            <person name="Submissions S."/>
        </authorList>
    </citation>
    <scope>NUCLEOTIDE SEQUENCE [LARGE SCALE GENOMIC DNA]</scope>
    <source>
        <strain evidence="10">DSM 45501</strain>
    </source>
</reference>
<feature type="transmembrane region" description="Helical" evidence="7">
    <location>
        <begin position="83"/>
        <end position="101"/>
    </location>
</feature>
<keyword evidence="5 7" id="KW-0472">Membrane</keyword>
<evidence type="ECO:0000256" key="2">
    <source>
        <dbReference type="ARBA" id="ARBA00022475"/>
    </source>
</evidence>
<name>A0A1I6XEX5_9ACTN</name>
<sequence>MSTADVGTAVGRGAWFRVAVLTFATFAVGTLEFVLAGVLPEFSRSLGVSVGVAGQTVTVFAVTCAVLAPLLAATTATWHRRAALLLAIGLYLAGVLLTALAPSFAVVLLGMAVAAAGAGLFIPTASVTASALVPPSSRGRAIAAVTIGLTSATALGAPIGTVVGTLFGWRATLWFVAALTVLALGCIAAWIPVLEGMSPTTVRQRLAPLTDRRILTVLGTTLAAFTAVYIVYTYISVVFEPATGGSGTRLAVLMFGWGTVGTLGNFAAGVRADRIGARRVVSTAVTVLAVSFLVLPWTTGTYTSALVMIVVYGLAAWAVTAPQQHRLITLAPSSAALVVSLNAAFLYLAIALSGVIGAVGIGLVGATHLSYLAAGIAILALSLSEWAHRQENRAPATSLSAQDSTDAASPRRSSS</sequence>
<feature type="region of interest" description="Disordered" evidence="6">
    <location>
        <begin position="394"/>
        <end position="415"/>
    </location>
</feature>
<dbReference type="CDD" id="cd17324">
    <property type="entry name" value="MFS_NepI_like"/>
    <property type="match status" value="1"/>
</dbReference>
<dbReference type="SUPFAM" id="SSF103473">
    <property type="entry name" value="MFS general substrate transporter"/>
    <property type="match status" value="1"/>
</dbReference>
<dbReference type="InterPro" id="IPR050189">
    <property type="entry name" value="MFS_Efflux_Transporters"/>
</dbReference>
<feature type="transmembrane region" description="Helical" evidence="7">
    <location>
        <begin position="45"/>
        <end position="71"/>
    </location>
</feature>
<feature type="transmembrane region" description="Helical" evidence="7">
    <location>
        <begin position="173"/>
        <end position="193"/>
    </location>
</feature>
<dbReference type="Gene3D" id="1.20.1250.20">
    <property type="entry name" value="MFS general substrate transporter like domains"/>
    <property type="match status" value="2"/>
</dbReference>
<dbReference type="Pfam" id="PF07690">
    <property type="entry name" value="MFS_1"/>
    <property type="match status" value="1"/>
</dbReference>
<dbReference type="GO" id="GO:0005886">
    <property type="term" value="C:plasma membrane"/>
    <property type="evidence" value="ECO:0007669"/>
    <property type="project" value="UniProtKB-SubCell"/>
</dbReference>
<dbReference type="InterPro" id="IPR036259">
    <property type="entry name" value="MFS_trans_sf"/>
</dbReference>
<evidence type="ECO:0000256" key="7">
    <source>
        <dbReference type="SAM" id="Phobius"/>
    </source>
</evidence>
<feature type="transmembrane region" description="Helical" evidence="7">
    <location>
        <begin position="107"/>
        <end position="129"/>
    </location>
</feature>
<dbReference type="GO" id="GO:0022857">
    <property type="term" value="F:transmembrane transporter activity"/>
    <property type="evidence" value="ECO:0007669"/>
    <property type="project" value="InterPro"/>
</dbReference>
<feature type="transmembrane region" description="Helical" evidence="7">
    <location>
        <begin position="303"/>
        <end position="320"/>
    </location>
</feature>
<evidence type="ECO:0000256" key="4">
    <source>
        <dbReference type="ARBA" id="ARBA00022989"/>
    </source>
</evidence>
<evidence type="ECO:0000313" key="9">
    <source>
        <dbReference type="EMBL" id="SFT36736.1"/>
    </source>
</evidence>
<dbReference type="Proteomes" id="UP000199165">
    <property type="component" value="Unassembled WGS sequence"/>
</dbReference>
<evidence type="ECO:0000313" key="10">
    <source>
        <dbReference type="Proteomes" id="UP000199165"/>
    </source>
</evidence>
<feature type="transmembrane region" description="Helical" evidence="7">
    <location>
        <begin position="280"/>
        <end position="297"/>
    </location>
</feature>
<dbReference type="PANTHER" id="PTHR43124:SF10">
    <property type="entry name" value="PURINE EFFLUX PUMP PBUE"/>
    <property type="match status" value="1"/>
</dbReference>
<dbReference type="EMBL" id="FPAT01000001">
    <property type="protein sequence ID" value="SFT36736.1"/>
    <property type="molecule type" value="Genomic_DNA"/>
</dbReference>
<dbReference type="InterPro" id="IPR020846">
    <property type="entry name" value="MFS_dom"/>
</dbReference>